<dbReference type="EC" id="3.2.2.31" evidence="4"/>
<name>A0ABP7NEM9_9ACTN</name>
<dbReference type="InterPro" id="IPR023170">
    <property type="entry name" value="HhH_base_excis_C"/>
</dbReference>
<evidence type="ECO:0000256" key="2">
    <source>
        <dbReference type="ARBA" id="ARBA00001966"/>
    </source>
</evidence>
<evidence type="ECO:0000256" key="11">
    <source>
        <dbReference type="ARBA" id="ARBA00023014"/>
    </source>
</evidence>
<keyword evidence="11" id="KW-0411">Iron-sulfur</keyword>
<dbReference type="Proteomes" id="UP001501000">
    <property type="component" value="Unassembled WGS sequence"/>
</dbReference>
<dbReference type="Pfam" id="PF00633">
    <property type="entry name" value="HHH"/>
    <property type="match status" value="1"/>
</dbReference>
<evidence type="ECO:0000256" key="7">
    <source>
        <dbReference type="ARBA" id="ARBA00022723"/>
    </source>
</evidence>
<comment type="similarity">
    <text evidence="3">Belongs to the Nth/MutY family.</text>
</comment>
<keyword evidence="10" id="KW-0408">Iron</keyword>
<dbReference type="InterPro" id="IPR000445">
    <property type="entry name" value="HhH_motif"/>
</dbReference>
<dbReference type="RefSeq" id="WP_345288441.1">
    <property type="nucleotide sequence ID" value="NZ_BAABAJ010000037.1"/>
</dbReference>
<evidence type="ECO:0000256" key="10">
    <source>
        <dbReference type="ARBA" id="ARBA00023004"/>
    </source>
</evidence>
<comment type="caution">
    <text evidence="16">The sequence shown here is derived from an EMBL/GenBank/DDBJ whole genome shotgun (WGS) entry which is preliminary data.</text>
</comment>
<dbReference type="InterPro" id="IPR003651">
    <property type="entry name" value="Endonuclease3_FeS-loop_motif"/>
</dbReference>
<keyword evidence="9" id="KW-0378">Hydrolase</keyword>
<evidence type="ECO:0000256" key="4">
    <source>
        <dbReference type="ARBA" id="ARBA00012045"/>
    </source>
</evidence>
<dbReference type="InterPro" id="IPR004036">
    <property type="entry name" value="Endonuclease-III-like_CS2"/>
</dbReference>
<keyword evidence="13" id="KW-0326">Glycosidase</keyword>
<feature type="domain" description="HhH-GPD" evidence="15">
    <location>
        <begin position="112"/>
        <end position="264"/>
    </location>
</feature>
<comment type="catalytic activity">
    <reaction evidence="1">
        <text>Hydrolyzes free adenine bases from 7,8-dihydro-8-oxoguanine:adenine mismatched double-stranded DNA, leaving an apurinic site.</text>
        <dbReference type="EC" id="3.2.2.31"/>
    </reaction>
</comment>
<dbReference type="PANTHER" id="PTHR42944">
    <property type="entry name" value="ADENINE DNA GLYCOSYLASE"/>
    <property type="match status" value="1"/>
</dbReference>
<accession>A0ABP7NEM9</accession>
<dbReference type="InterPro" id="IPR044298">
    <property type="entry name" value="MIG/MutY"/>
</dbReference>
<keyword evidence="12" id="KW-0234">DNA repair</keyword>
<evidence type="ECO:0000256" key="13">
    <source>
        <dbReference type="ARBA" id="ARBA00023295"/>
    </source>
</evidence>
<evidence type="ECO:0000256" key="14">
    <source>
        <dbReference type="SAM" id="MobiDB-lite"/>
    </source>
</evidence>
<dbReference type="Gene3D" id="1.10.340.30">
    <property type="entry name" value="Hypothetical protein, domain 2"/>
    <property type="match status" value="1"/>
</dbReference>
<dbReference type="Pfam" id="PF10576">
    <property type="entry name" value="EndIII_4Fe-2S"/>
    <property type="match status" value="1"/>
</dbReference>
<proteinExistence type="inferred from homology"/>
<evidence type="ECO:0000256" key="12">
    <source>
        <dbReference type="ARBA" id="ARBA00023204"/>
    </source>
</evidence>
<evidence type="ECO:0000256" key="8">
    <source>
        <dbReference type="ARBA" id="ARBA00022763"/>
    </source>
</evidence>
<dbReference type="Pfam" id="PF00730">
    <property type="entry name" value="HhH-GPD"/>
    <property type="match status" value="1"/>
</dbReference>
<keyword evidence="17" id="KW-1185">Reference proteome</keyword>
<comment type="cofactor">
    <cofactor evidence="2">
        <name>[4Fe-4S] cluster</name>
        <dbReference type="ChEBI" id="CHEBI:49883"/>
    </cofactor>
</comment>
<dbReference type="SMART" id="SM00478">
    <property type="entry name" value="ENDO3c"/>
    <property type="match status" value="1"/>
</dbReference>
<reference evidence="17" key="1">
    <citation type="journal article" date="2019" name="Int. J. Syst. Evol. Microbiol.">
        <title>The Global Catalogue of Microorganisms (GCM) 10K type strain sequencing project: providing services to taxonomists for standard genome sequencing and annotation.</title>
        <authorList>
            <consortium name="The Broad Institute Genomics Platform"/>
            <consortium name="The Broad Institute Genome Sequencing Center for Infectious Disease"/>
            <person name="Wu L."/>
            <person name="Ma J."/>
        </authorList>
    </citation>
    <scope>NUCLEOTIDE SEQUENCE [LARGE SCALE GENOMIC DNA]</scope>
    <source>
        <strain evidence="17">JCM 16956</strain>
    </source>
</reference>
<dbReference type="InterPro" id="IPR003265">
    <property type="entry name" value="HhH-GPD_domain"/>
</dbReference>
<feature type="compositionally biased region" description="Low complexity" evidence="14">
    <location>
        <begin position="1"/>
        <end position="21"/>
    </location>
</feature>
<dbReference type="PROSITE" id="PS01155">
    <property type="entry name" value="ENDONUCLEASE_III_2"/>
    <property type="match status" value="1"/>
</dbReference>
<organism evidence="16 17">
    <name type="scientific">Streptomyces gulbargensis</name>
    <dbReference type="NCBI Taxonomy" id="364901"/>
    <lineage>
        <taxon>Bacteria</taxon>
        <taxon>Bacillati</taxon>
        <taxon>Actinomycetota</taxon>
        <taxon>Actinomycetes</taxon>
        <taxon>Kitasatosporales</taxon>
        <taxon>Streptomycetaceae</taxon>
        <taxon>Streptomyces</taxon>
    </lineage>
</organism>
<dbReference type="InterPro" id="IPR011257">
    <property type="entry name" value="DNA_glycosylase"/>
</dbReference>
<evidence type="ECO:0000313" key="17">
    <source>
        <dbReference type="Proteomes" id="UP001501000"/>
    </source>
</evidence>
<evidence type="ECO:0000256" key="1">
    <source>
        <dbReference type="ARBA" id="ARBA00000843"/>
    </source>
</evidence>
<evidence type="ECO:0000313" key="16">
    <source>
        <dbReference type="EMBL" id="GAA3943579.1"/>
    </source>
</evidence>
<keyword evidence="7" id="KW-0479">Metal-binding</keyword>
<evidence type="ECO:0000256" key="9">
    <source>
        <dbReference type="ARBA" id="ARBA00022801"/>
    </source>
</evidence>
<keyword evidence="8" id="KW-0227">DNA damage</keyword>
<dbReference type="SUPFAM" id="SSF48150">
    <property type="entry name" value="DNA-glycosylase"/>
    <property type="match status" value="1"/>
</dbReference>
<evidence type="ECO:0000256" key="3">
    <source>
        <dbReference type="ARBA" id="ARBA00008343"/>
    </source>
</evidence>
<evidence type="ECO:0000256" key="6">
    <source>
        <dbReference type="ARBA" id="ARBA00022485"/>
    </source>
</evidence>
<gene>
    <name evidence="16" type="ORF">GCM10022244_59180</name>
</gene>
<keyword evidence="6" id="KW-0004">4Fe-4S</keyword>
<dbReference type="CDD" id="cd00056">
    <property type="entry name" value="ENDO3c"/>
    <property type="match status" value="1"/>
</dbReference>
<protein>
    <recommendedName>
        <fullName evidence="5">Adenine DNA glycosylase</fullName>
        <ecNumber evidence="4">3.2.2.31</ecNumber>
    </recommendedName>
</protein>
<evidence type="ECO:0000259" key="15">
    <source>
        <dbReference type="SMART" id="SM00478"/>
    </source>
</evidence>
<dbReference type="Gene3D" id="1.10.1670.10">
    <property type="entry name" value="Helix-hairpin-Helix base-excision DNA repair enzymes (C-terminal)"/>
    <property type="match status" value="1"/>
</dbReference>
<evidence type="ECO:0000256" key="5">
    <source>
        <dbReference type="ARBA" id="ARBA00022023"/>
    </source>
</evidence>
<sequence length="365" mass="38281">MTSTDAPTVPTASGAPSTPSAPAAPPAPAASPSSAAPSSPPAGPPAAGDTGAAGGTPGTAPRTPGTGGTAGPEVVPAELHGPVLAWFDRHARDLPWRRPEAGAWGVMVSEFMLQQTPVVRVLPVYEQWLARWPRPADLAAEAPGEAVRAWGRLGYPRRALRLHAAAVAITERHGGDVPSDHAQLLALPGIGEYTAAAVASFAYGQRHPVLDTNVRRVFARAATGVQYPPNATTAAERRLARALLPEDEPTAARWAAASMELGALVCTAKNEDCGRCPIAARCVWRLAGKPAHDGPPRRGQTYAGTDRQVRGRLLAVLRESREPVAQAALDRVWDEPVQRARALDGLVADGLVEPLDDGRYRLPLS</sequence>
<feature type="region of interest" description="Disordered" evidence="14">
    <location>
        <begin position="1"/>
        <end position="75"/>
    </location>
</feature>
<dbReference type="EMBL" id="BAABAJ010000037">
    <property type="protein sequence ID" value="GAA3943579.1"/>
    <property type="molecule type" value="Genomic_DNA"/>
</dbReference>
<dbReference type="PANTHER" id="PTHR42944:SF1">
    <property type="entry name" value="ADENINE DNA GLYCOSYLASE"/>
    <property type="match status" value="1"/>
</dbReference>